<dbReference type="EMBL" id="JBHLZP010000317">
    <property type="protein sequence ID" value="MFB9836840.1"/>
    <property type="molecule type" value="Genomic_DNA"/>
</dbReference>
<reference evidence="1 2" key="1">
    <citation type="submission" date="2024-09" db="EMBL/GenBank/DDBJ databases">
        <authorList>
            <person name="Sun Q."/>
            <person name="Mori K."/>
        </authorList>
    </citation>
    <scope>NUCLEOTIDE SEQUENCE [LARGE SCALE GENOMIC DNA]</scope>
    <source>
        <strain evidence="1 2">TBRC 0563</strain>
    </source>
</reference>
<dbReference type="RefSeq" id="WP_378209638.1">
    <property type="nucleotide sequence ID" value="NZ_JBHLZP010000317.1"/>
</dbReference>
<proteinExistence type="predicted"/>
<gene>
    <name evidence="1" type="ORF">ACFFNX_32165</name>
</gene>
<dbReference type="InterPro" id="IPR015315">
    <property type="entry name" value="DUF1963"/>
</dbReference>
<dbReference type="Gene3D" id="2.30.320.10">
    <property type="entry name" value="YwqG-like"/>
    <property type="match status" value="1"/>
</dbReference>
<dbReference type="Proteomes" id="UP001589627">
    <property type="component" value="Unassembled WGS sequence"/>
</dbReference>
<organism evidence="1 2">
    <name type="scientific">Actinoallomurus acaciae</name>
    <dbReference type="NCBI Taxonomy" id="502577"/>
    <lineage>
        <taxon>Bacteria</taxon>
        <taxon>Bacillati</taxon>
        <taxon>Actinomycetota</taxon>
        <taxon>Actinomycetes</taxon>
        <taxon>Streptosporangiales</taxon>
        <taxon>Thermomonosporaceae</taxon>
        <taxon>Actinoallomurus</taxon>
    </lineage>
</organism>
<evidence type="ECO:0000313" key="1">
    <source>
        <dbReference type="EMBL" id="MFB9836840.1"/>
    </source>
</evidence>
<keyword evidence="2" id="KW-1185">Reference proteome</keyword>
<accession>A0ABV5YP65</accession>
<evidence type="ECO:0000313" key="2">
    <source>
        <dbReference type="Proteomes" id="UP001589627"/>
    </source>
</evidence>
<sequence>MAEIQALCVEHLGEVLGARLAALARPEFSLAPARDDVSPTGRCHVGGPALLEPGTPWPQTRGGFPLSLVAVLDTDELAPWLGDHLPTRLGLVNVFWLQPDFKCREDDRFAELMEPYEGWWGQRDQPGDCQIVLASPPRAIEVAAPRPAQVLDRRPLNAAPIVTLPSLVGESNDPIVKTFDFRALPDFDDDRMLGPDVRFGRVWSGFCSEKLGYRPGDAQAFGWPLIDQWPGKREEGYAHLLTLPGHLLDGDDHDGGFERVMVSPDDLRTGSFTSVTYEQDGLH</sequence>
<protein>
    <submittedName>
        <fullName evidence="1">DUF1963 domain-containing protein</fullName>
    </submittedName>
</protein>
<dbReference type="Pfam" id="PF09234">
    <property type="entry name" value="DUF1963"/>
    <property type="match status" value="1"/>
</dbReference>
<name>A0ABV5YP65_9ACTN</name>
<comment type="caution">
    <text evidence="1">The sequence shown here is derived from an EMBL/GenBank/DDBJ whole genome shotgun (WGS) entry which is preliminary data.</text>
</comment>